<comment type="caution">
    <text evidence="2">The sequence shown here is derived from an EMBL/GenBank/DDBJ whole genome shotgun (WGS) entry which is preliminary data.</text>
</comment>
<keyword evidence="3" id="KW-1185">Reference proteome</keyword>
<accession>A0ABS8P1M8</accession>
<dbReference type="RefSeq" id="WP_230729582.1">
    <property type="nucleotide sequence ID" value="NZ_JAJNDB010000001.1"/>
</dbReference>
<dbReference type="CDD" id="cd16282">
    <property type="entry name" value="metallo-hydrolase-like_MBL-fold"/>
    <property type="match status" value="1"/>
</dbReference>
<dbReference type="SMART" id="SM00849">
    <property type="entry name" value="Lactamase_B"/>
    <property type="match status" value="1"/>
</dbReference>
<dbReference type="Pfam" id="PF00753">
    <property type="entry name" value="Lactamase_B"/>
    <property type="match status" value="1"/>
</dbReference>
<proteinExistence type="predicted"/>
<dbReference type="Proteomes" id="UP001199469">
    <property type="component" value="Unassembled WGS sequence"/>
</dbReference>
<dbReference type="EMBL" id="JAJNDB010000001">
    <property type="protein sequence ID" value="MCD2191887.1"/>
    <property type="molecule type" value="Genomic_DNA"/>
</dbReference>
<dbReference type="InterPro" id="IPR001279">
    <property type="entry name" value="Metallo-B-lactamas"/>
</dbReference>
<gene>
    <name evidence="2" type="ORF">LQ327_00595</name>
</gene>
<dbReference type="Gene3D" id="3.60.15.10">
    <property type="entry name" value="Ribonuclease Z/Hydroxyacylglutathione hydrolase-like"/>
    <property type="match status" value="1"/>
</dbReference>
<dbReference type="InterPro" id="IPR050855">
    <property type="entry name" value="NDM-1-like"/>
</dbReference>
<evidence type="ECO:0000313" key="2">
    <source>
        <dbReference type="EMBL" id="MCD2191887.1"/>
    </source>
</evidence>
<protein>
    <submittedName>
        <fullName evidence="2">MBL fold metallo-hydrolase</fullName>
    </submittedName>
</protein>
<sequence>MTTHLSTEPVDVDLGDGLHAYVQPDGSWMINNMAFLVGRSGVVAVDSSSTEARTRAFVEHIRSVTPAPIHTLVNTHSHPDHTAGNSWFPGATIVGHEATRAEMRAMAALPPMEGVFEPFDQGAVPSTPPFLTYAEGITLWVDDLRCEVRHVGLPAHTTNDSIVWIPERSVLLAGDLLFAGGTPFLLSGSIEGAIHVLETIVAPLGARTIVPGHGPVCGPEVISPTVDYLRFVQDVARRGRDAGLTPLEAARECDLGRFAEWSEPERIVGNLHRAYAEVGAGEVDVVGAFRDMVTFNGGRPLHCRA</sequence>
<organism evidence="2 3">
    <name type="scientific">Actinomycetospora endophytica</name>
    <dbReference type="NCBI Taxonomy" id="2291215"/>
    <lineage>
        <taxon>Bacteria</taxon>
        <taxon>Bacillati</taxon>
        <taxon>Actinomycetota</taxon>
        <taxon>Actinomycetes</taxon>
        <taxon>Pseudonocardiales</taxon>
        <taxon>Pseudonocardiaceae</taxon>
        <taxon>Actinomycetospora</taxon>
    </lineage>
</organism>
<dbReference type="PANTHER" id="PTHR42951:SF4">
    <property type="entry name" value="ACYL-COENZYME A THIOESTERASE MBLAC2"/>
    <property type="match status" value="1"/>
</dbReference>
<dbReference type="PANTHER" id="PTHR42951">
    <property type="entry name" value="METALLO-BETA-LACTAMASE DOMAIN-CONTAINING"/>
    <property type="match status" value="1"/>
</dbReference>
<dbReference type="SUPFAM" id="SSF56281">
    <property type="entry name" value="Metallo-hydrolase/oxidoreductase"/>
    <property type="match status" value="1"/>
</dbReference>
<dbReference type="InterPro" id="IPR036866">
    <property type="entry name" value="RibonucZ/Hydroxyglut_hydro"/>
</dbReference>
<name>A0ABS8P1M8_9PSEU</name>
<feature type="domain" description="Metallo-beta-lactamase" evidence="1">
    <location>
        <begin position="30"/>
        <end position="213"/>
    </location>
</feature>
<evidence type="ECO:0000313" key="3">
    <source>
        <dbReference type="Proteomes" id="UP001199469"/>
    </source>
</evidence>
<evidence type="ECO:0000259" key="1">
    <source>
        <dbReference type="SMART" id="SM00849"/>
    </source>
</evidence>
<reference evidence="2 3" key="1">
    <citation type="submission" date="2021-11" db="EMBL/GenBank/DDBJ databases">
        <title>Draft genome sequence of Actinomycetospora sp. SF1 isolated from the rhizosphere soil.</title>
        <authorList>
            <person name="Duangmal K."/>
            <person name="Chantavorakit T."/>
        </authorList>
    </citation>
    <scope>NUCLEOTIDE SEQUENCE [LARGE SCALE GENOMIC DNA]</scope>
    <source>
        <strain evidence="2 3">TBRC 5722</strain>
    </source>
</reference>